<dbReference type="Proteomes" id="UP000186168">
    <property type="component" value="Unassembled WGS sequence"/>
</dbReference>
<name>A0A1R1SHK9_9ACTN</name>
<feature type="transmembrane region" description="Helical" evidence="1">
    <location>
        <begin position="6"/>
        <end position="24"/>
    </location>
</feature>
<accession>A0A1R1SHK9</accession>
<keyword evidence="3" id="KW-1185">Reference proteome</keyword>
<reference evidence="2 3" key="1">
    <citation type="submission" date="2013-05" db="EMBL/GenBank/DDBJ databases">
        <title>Genome sequence of Streptomyces sparsogenes DSM 40356.</title>
        <authorList>
            <person name="Coyne S."/>
            <person name="Seebeck F.P."/>
        </authorList>
    </citation>
    <scope>NUCLEOTIDE SEQUENCE [LARGE SCALE GENOMIC DNA]</scope>
    <source>
        <strain evidence="2 3">DSM 40356</strain>
    </source>
</reference>
<keyword evidence="1" id="KW-0812">Transmembrane</keyword>
<organism evidence="2 3">
    <name type="scientific">Streptomyces sparsogenes DSM 40356</name>
    <dbReference type="NCBI Taxonomy" id="1331668"/>
    <lineage>
        <taxon>Bacteria</taxon>
        <taxon>Bacillati</taxon>
        <taxon>Actinomycetota</taxon>
        <taxon>Actinomycetes</taxon>
        <taxon>Kitasatosporales</taxon>
        <taxon>Streptomycetaceae</taxon>
        <taxon>Streptomyces</taxon>
    </lineage>
</organism>
<sequence>MDVTYAVQVIVGLLVLVAGARFFGECAAPRRVA</sequence>
<evidence type="ECO:0000313" key="3">
    <source>
        <dbReference type="Proteomes" id="UP000186168"/>
    </source>
</evidence>
<proteinExistence type="predicted"/>
<dbReference type="EMBL" id="ASQP01000288">
    <property type="protein sequence ID" value="OMI37489.1"/>
    <property type="molecule type" value="Genomic_DNA"/>
</dbReference>
<evidence type="ECO:0000313" key="2">
    <source>
        <dbReference type="EMBL" id="OMI37489.1"/>
    </source>
</evidence>
<dbReference type="AlphaFoldDB" id="A0A1R1SHK9"/>
<keyword evidence="1" id="KW-1133">Transmembrane helix</keyword>
<evidence type="ECO:0000256" key="1">
    <source>
        <dbReference type="SAM" id="Phobius"/>
    </source>
</evidence>
<protein>
    <submittedName>
        <fullName evidence="2">Uncharacterized protein</fullName>
    </submittedName>
</protein>
<comment type="caution">
    <text evidence="2">The sequence shown here is derived from an EMBL/GenBank/DDBJ whole genome shotgun (WGS) entry which is preliminary data.</text>
</comment>
<keyword evidence="1" id="KW-0472">Membrane</keyword>
<gene>
    <name evidence="2" type="ORF">SPAR_20845</name>
</gene>